<dbReference type="Pfam" id="PF13439">
    <property type="entry name" value="Glyco_transf_4"/>
    <property type="match status" value="1"/>
</dbReference>
<comment type="caution">
    <text evidence="3">The sequence shown here is derived from an EMBL/GenBank/DDBJ whole genome shotgun (WGS) entry which is preliminary data.</text>
</comment>
<dbReference type="InterPro" id="IPR028098">
    <property type="entry name" value="Glyco_trans_4-like_N"/>
</dbReference>
<evidence type="ECO:0000313" key="3">
    <source>
        <dbReference type="EMBL" id="EFI6955095.1"/>
    </source>
</evidence>
<reference evidence="3" key="1">
    <citation type="submission" date="2020-02" db="EMBL/GenBank/DDBJ databases">
        <authorList>
            <consortium name="GenomeTrakr network: Whole genome sequencing for foodborne pathogen traceback"/>
        </authorList>
    </citation>
    <scope>NUCLEOTIDE SEQUENCE</scope>
    <source>
        <strain evidence="3">CFSAN046653</strain>
    </source>
</reference>
<dbReference type="Pfam" id="PF00534">
    <property type="entry name" value="Glycos_transf_1"/>
    <property type="match status" value="1"/>
</dbReference>
<feature type="domain" description="Glycosyltransferase subfamily 4-like N-terminal" evidence="2">
    <location>
        <begin position="94"/>
        <end position="205"/>
    </location>
</feature>
<sequence length="415" mass="46389">MDNKHPYVGYVVKRYPRFSETFIVNEILAHERAGMKLDIFALGDVQEAFFQESISRVKAPVTRFNSRQYNAEYYHDLLRRSFPLLPELSGCFSDPGYNHVHEFAQAVMLAATVQERGIRHLHAHFATKATTVARLAAKLAGITYSFTAHAKDIYFDYPEDSAISLKLRDASRVITVSDYNCAWLQKKYGGNLASLERLYNGIDLQQYLCRDNLIGPENTEILAVGRLVVKKGFSTLIEALRLLYCRGMNFHCTLVGDGPLKETLRRQVEESGLSSVITLTGAQPQGYVKMAMHRATMLVAPCIISSDGDRDGLPTVLLEAMAQGLPVISTRVAGIPELVTDGHTGFCIDPEKPGVMADAIERMAGDAVLRKYLALNARKRIEDAFDIDRNTRRLREIFEDAIQAGIQAGIQERVQ</sequence>
<dbReference type="Gene3D" id="3.40.50.2000">
    <property type="entry name" value="Glycogen Phosphorylase B"/>
    <property type="match status" value="2"/>
</dbReference>
<feature type="domain" description="Glycosyl transferase family 1" evidence="1">
    <location>
        <begin position="214"/>
        <end position="380"/>
    </location>
</feature>
<proteinExistence type="predicted"/>
<evidence type="ECO:0000259" key="2">
    <source>
        <dbReference type="Pfam" id="PF13439"/>
    </source>
</evidence>
<dbReference type="InterPro" id="IPR050194">
    <property type="entry name" value="Glycosyltransferase_grp1"/>
</dbReference>
<name>A0AAI9BBK4_ECOLX</name>
<evidence type="ECO:0000259" key="1">
    <source>
        <dbReference type="Pfam" id="PF00534"/>
    </source>
</evidence>
<dbReference type="AlphaFoldDB" id="A0AAI9BBK4"/>
<dbReference type="Proteomes" id="UP000775646">
    <property type="component" value="Unassembled WGS sequence"/>
</dbReference>
<organism evidence="3 4">
    <name type="scientific">Escherichia coli</name>
    <dbReference type="NCBI Taxonomy" id="562"/>
    <lineage>
        <taxon>Bacteria</taxon>
        <taxon>Pseudomonadati</taxon>
        <taxon>Pseudomonadota</taxon>
        <taxon>Gammaproteobacteria</taxon>
        <taxon>Enterobacterales</taxon>
        <taxon>Enterobacteriaceae</taxon>
        <taxon>Escherichia</taxon>
    </lineage>
</organism>
<dbReference type="SUPFAM" id="SSF53756">
    <property type="entry name" value="UDP-Glycosyltransferase/glycogen phosphorylase"/>
    <property type="match status" value="1"/>
</dbReference>
<dbReference type="PANTHER" id="PTHR45947:SF14">
    <property type="entry name" value="SLL1723 PROTEIN"/>
    <property type="match status" value="1"/>
</dbReference>
<evidence type="ECO:0000313" key="4">
    <source>
        <dbReference type="Proteomes" id="UP000775646"/>
    </source>
</evidence>
<dbReference type="CDD" id="cd03801">
    <property type="entry name" value="GT4_PimA-like"/>
    <property type="match status" value="1"/>
</dbReference>
<accession>A0AAI9BBK4</accession>
<gene>
    <name evidence="3" type="ORF">BCB93_004834</name>
</gene>
<protein>
    <submittedName>
        <fullName evidence="3">Glycosyltransferase</fullName>
    </submittedName>
</protein>
<dbReference type="EMBL" id="AASZRA010000048">
    <property type="protein sequence ID" value="EFI6955095.1"/>
    <property type="molecule type" value="Genomic_DNA"/>
</dbReference>
<dbReference type="GO" id="GO:0016757">
    <property type="term" value="F:glycosyltransferase activity"/>
    <property type="evidence" value="ECO:0007669"/>
    <property type="project" value="InterPro"/>
</dbReference>
<dbReference type="InterPro" id="IPR001296">
    <property type="entry name" value="Glyco_trans_1"/>
</dbReference>
<dbReference type="RefSeq" id="WP_065225927.1">
    <property type="nucleotide sequence ID" value="NZ_CP012498.1"/>
</dbReference>
<dbReference type="PANTHER" id="PTHR45947">
    <property type="entry name" value="SULFOQUINOVOSYL TRANSFERASE SQD2"/>
    <property type="match status" value="1"/>
</dbReference>